<reference evidence="8 9" key="1">
    <citation type="journal article" date="2009" name="J. Bacteriol.">
        <title>Complete and draft genome sequences of six members of the Aquificales.</title>
        <authorList>
            <person name="Reysenbach A.L."/>
            <person name="Hamamura N."/>
            <person name="Podar M."/>
            <person name="Griffiths E."/>
            <person name="Ferreira S."/>
            <person name="Hochstein R."/>
            <person name="Heidelberg J."/>
            <person name="Johnson J."/>
            <person name="Mead D."/>
            <person name="Pohorille A."/>
            <person name="Sarmiento M."/>
            <person name="Schweighofer K."/>
            <person name="Seshadri R."/>
            <person name="Voytek M.A."/>
        </authorList>
    </citation>
    <scope>NUCLEOTIDE SEQUENCE [LARGE SCALE GENOMIC DNA]</scope>
    <source>
        <strain evidence="9">DSM 14350 / EX-H1</strain>
    </source>
</reference>
<keyword evidence="7" id="KW-0998">Cell outer membrane</keyword>
<keyword evidence="4" id="KW-1134">Transmembrane beta strand</keyword>
<evidence type="ECO:0000256" key="4">
    <source>
        <dbReference type="ARBA" id="ARBA00022452"/>
    </source>
</evidence>
<dbReference type="PaxDb" id="123214-PERMA_1479"/>
<dbReference type="GO" id="GO:0015288">
    <property type="term" value="F:porin activity"/>
    <property type="evidence" value="ECO:0007669"/>
    <property type="project" value="TreeGrafter"/>
</dbReference>
<evidence type="ECO:0000256" key="1">
    <source>
        <dbReference type="ARBA" id="ARBA00004442"/>
    </source>
</evidence>
<dbReference type="eggNOG" id="COG1538">
    <property type="taxonomic scope" value="Bacteria"/>
</dbReference>
<sequence>MRKLLVSLVLLTFIGVGSAEEITLKKAIETALENSYQLKASQNLLKSKEYQLKATKGLRWPSLTFSEIFMRTNNPGWGMMNTLNQKRLDMNSSSNFVNMTSFGFPPPTYPEINNWQTKLEFQLPIYTGGKISTGIKMQKEEYEASKLDLERTKQKVIYDVSKAYYGALLAKRAIKLAKQAYKSVEKHYKTAKSMYDNGLAIYADVLRAKVYLMNVKNKITEAENQYLVAKRGLLLAMGLDKVDPTQIEVVGELKFEDTDRTVEYWQNFAMNNRPDLIALRQRVENAKRMADFTKSDLFPTIGAFGSYELNDRKTPFGTDGRWWTIGVALNWKVFDGFQSINKYKSAKEIYRQYLHQKKGFEEYIKFSVYKAYAELQTAKEKLTTAKQNLKWAEEVLKITEKRYKNQMASMIDLLDTQTMYDKISFDLAKAVYEAQIALLELQFQSGALNKEKIGGDK</sequence>
<dbReference type="Gene3D" id="1.20.1600.10">
    <property type="entry name" value="Outer membrane efflux proteins (OEP)"/>
    <property type="match status" value="1"/>
</dbReference>
<dbReference type="OrthoDB" id="13803at2"/>
<protein>
    <submittedName>
        <fullName evidence="8">Outer membrane efflux protein</fullName>
    </submittedName>
</protein>
<dbReference type="Pfam" id="PF02321">
    <property type="entry name" value="OEP"/>
    <property type="match status" value="2"/>
</dbReference>
<keyword evidence="6" id="KW-0472">Membrane</keyword>
<dbReference type="InterPro" id="IPR003423">
    <property type="entry name" value="OMP_efflux"/>
</dbReference>
<dbReference type="PANTHER" id="PTHR30026:SF21">
    <property type="entry name" value="SLR1270 PROTEIN"/>
    <property type="match status" value="1"/>
</dbReference>
<dbReference type="AlphaFoldDB" id="C0QRF1"/>
<dbReference type="InterPro" id="IPR028351">
    <property type="entry name" value="CyaE"/>
</dbReference>
<dbReference type="RefSeq" id="WP_012676657.1">
    <property type="nucleotide sequence ID" value="NC_012440.1"/>
</dbReference>
<evidence type="ECO:0000256" key="6">
    <source>
        <dbReference type="ARBA" id="ARBA00023136"/>
    </source>
</evidence>
<dbReference type="InterPro" id="IPR051906">
    <property type="entry name" value="TolC-like"/>
</dbReference>
<dbReference type="STRING" id="123214.PERMA_1479"/>
<evidence type="ECO:0000256" key="3">
    <source>
        <dbReference type="ARBA" id="ARBA00022448"/>
    </source>
</evidence>
<evidence type="ECO:0000313" key="8">
    <source>
        <dbReference type="EMBL" id="ACO04419.1"/>
    </source>
</evidence>
<dbReference type="GO" id="GO:0015562">
    <property type="term" value="F:efflux transmembrane transporter activity"/>
    <property type="evidence" value="ECO:0007669"/>
    <property type="project" value="InterPro"/>
</dbReference>
<comment type="similarity">
    <text evidence="2">Belongs to the outer membrane factor (OMF) (TC 1.B.17) family.</text>
</comment>
<comment type="subcellular location">
    <subcellularLocation>
        <location evidence="1">Cell outer membrane</location>
    </subcellularLocation>
</comment>
<evidence type="ECO:0000256" key="2">
    <source>
        <dbReference type="ARBA" id="ARBA00007613"/>
    </source>
</evidence>
<evidence type="ECO:0000313" key="9">
    <source>
        <dbReference type="Proteomes" id="UP000001366"/>
    </source>
</evidence>
<keyword evidence="5" id="KW-0812">Transmembrane</keyword>
<dbReference type="HOGENOM" id="CLU_012817_10_3_0"/>
<dbReference type="GO" id="GO:0009279">
    <property type="term" value="C:cell outer membrane"/>
    <property type="evidence" value="ECO:0007669"/>
    <property type="project" value="UniProtKB-SubCell"/>
</dbReference>
<gene>
    <name evidence="8" type="ordered locus">PERMA_1479</name>
</gene>
<dbReference type="EMBL" id="CP001230">
    <property type="protein sequence ID" value="ACO04419.1"/>
    <property type="molecule type" value="Genomic_DNA"/>
</dbReference>
<accession>C0QRF1</accession>
<dbReference type="SUPFAM" id="SSF56954">
    <property type="entry name" value="Outer membrane efflux proteins (OEP)"/>
    <property type="match status" value="1"/>
</dbReference>
<dbReference type="PANTHER" id="PTHR30026">
    <property type="entry name" value="OUTER MEMBRANE PROTEIN TOLC"/>
    <property type="match status" value="1"/>
</dbReference>
<keyword evidence="3" id="KW-0813">Transport</keyword>
<dbReference type="PIRSF" id="PIRSF001892">
    <property type="entry name" value="CyaE"/>
    <property type="match status" value="1"/>
</dbReference>
<dbReference type="KEGG" id="pmx:PERMA_1479"/>
<dbReference type="GO" id="GO:1990281">
    <property type="term" value="C:efflux pump complex"/>
    <property type="evidence" value="ECO:0007669"/>
    <property type="project" value="TreeGrafter"/>
</dbReference>
<proteinExistence type="inferred from homology"/>
<keyword evidence="9" id="KW-1185">Reference proteome</keyword>
<evidence type="ECO:0000256" key="7">
    <source>
        <dbReference type="ARBA" id="ARBA00023237"/>
    </source>
</evidence>
<evidence type="ECO:0000256" key="5">
    <source>
        <dbReference type="ARBA" id="ARBA00022692"/>
    </source>
</evidence>
<dbReference type="Proteomes" id="UP000001366">
    <property type="component" value="Chromosome"/>
</dbReference>
<name>C0QRF1_PERMH</name>
<organism evidence="8 9">
    <name type="scientific">Persephonella marina (strain DSM 14350 / EX-H1)</name>
    <dbReference type="NCBI Taxonomy" id="123214"/>
    <lineage>
        <taxon>Bacteria</taxon>
        <taxon>Pseudomonadati</taxon>
        <taxon>Aquificota</taxon>
        <taxon>Aquificia</taxon>
        <taxon>Aquificales</taxon>
        <taxon>Hydrogenothermaceae</taxon>
        <taxon>Persephonella</taxon>
    </lineage>
</organism>